<name>I6Z730_MYCWM</name>
<evidence type="ECO:0000256" key="1">
    <source>
        <dbReference type="SAM" id="Phobius"/>
    </source>
</evidence>
<dbReference type="HOGENOM" id="CLU_151900_0_0_14"/>
<feature type="transmembrane region" description="Helical" evidence="1">
    <location>
        <begin position="84"/>
        <end position="105"/>
    </location>
</feature>
<proteinExistence type="predicted"/>
<gene>
    <name evidence="2" type="ordered locus">WEN_03245</name>
</gene>
<feature type="transmembrane region" description="Helical" evidence="1">
    <location>
        <begin position="58"/>
        <end position="78"/>
    </location>
</feature>
<dbReference type="AlphaFoldDB" id="I6Z730"/>
<accession>I6Z730</accession>
<dbReference type="KEGG" id="mwe:WEN_03245"/>
<dbReference type="Proteomes" id="UP000009005">
    <property type="component" value="Chromosome"/>
</dbReference>
<organism evidence="2 3">
    <name type="scientific">Mycoplasma wenyonii (strain Massachusetts)</name>
    <name type="common">Eperythrozoon wenyonii</name>
    <dbReference type="NCBI Taxonomy" id="1197325"/>
    <lineage>
        <taxon>Bacteria</taxon>
        <taxon>Bacillati</taxon>
        <taxon>Mycoplasmatota</taxon>
        <taxon>Mollicutes</taxon>
        <taxon>Mycoplasmataceae</taxon>
        <taxon>Mycoplasma</taxon>
    </lineage>
</organism>
<sequence length="141" mass="15731">MFFSNLFNLLFLGEGGVATKYCAPSLTGAGAFILILISFKQFTQVKKTRNTVFLDKKFMFFQLYACFFLGSASIYGLCGNWNSTWGPINCILVFINVCLFAANYYTLQVKLSNTVAAKKANMSESEYYNQVIAPSLALQTN</sequence>
<reference evidence="2 3" key="1">
    <citation type="journal article" date="2012" name="J. Bacteriol.">
        <title>Complete genome sequence of Mycoplasma wenyonii strain Massachusetts.</title>
        <authorList>
            <person name="Dos Santos A.P."/>
            <person name="Guimaraes A.M."/>
            <person name="do Nascimento N.C."/>
            <person name="Sanmiguel P.J."/>
            <person name="Messick J.B."/>
        </authorList>
    </citation>
    <scope>NUCLEOTIDE SEQUENCE [LARGE SCALE GENOMIC DNA]</scope>
    <source>
        <strain evidence="2 3">Massachusetts</strain>
    </source>
</reference>
<keyword evidence="1" id="KW-0472">Membrane</keyword>
<dbReference type="RefSeq" id="WP_014850137.1">
    <property type="nucleotide sequence ID" value="NC_018149.1"/>
</dbReference>
<dbReference type="STRING" id="1197325.WEN_03245"/>
<keyword evidence="1" id="KW-0812">Transmembrane</keyword>
<evidence type="ECO:0000313" key="2">
    <source>
        <dbReference type="EMBL" id="AFN65428.1"/>
    </source>
</evidence>
<dbReference type="OrthoDB" id="398969at2"/>
<feature type="transmembrane region" description="Helical" evidence="1">
    <location>
        <begin position="18"/>
        <end position="37"/>
    </location>
</feature>
<keyword evidence="1" id="KW-1133">Transmembrane helix</keyword>
<keyword evidence="3" id="KW-1185">Reference proteome</keyword>
<protein>
    <submittedName>
        <fullName evidence="2">Uncharacterized protein</fullName>
    </submittedName>
</protein>
<evidence type="ECO:0000313" key="3">
    <source>
        <dbReference type="Proteomes" id="UP000009005"/>
    </source>
</evidence>
<dbReference type="EMBL" id="CP003703">
    <property type="protein sequence ID" value="AFN65428.1"/>
    <property type="molecule type" value="Genomic_DNA"/>
</dbReference>